<protein>
    <submittedName>
        <fullName evidence="2">Uncharacterized protein</fullName>
    </submittedName>
</protein>
<evidence type="ECO:0000313" key="2">
    <source>
        <dbReference type="EMBL" id="CAD9989897.1"/>
    </source>
</evidence>
<proteinExistence type="predicted"/>
<feature type="region of interest" description="Disordered" evidence="1">
    <location>
        <begin position="307"/>
        <end position="335"/>
    </location>
</feature>
<dbReference type="AlphaFoldDB" id="A0A7S3DXF9"/>
<evidence type="ECO:0000256" key="1">
    <source>
        <dbReference type="SAM" id="MobiDB-lite"/>
    </source>
</evidence>
<feature type="region of interest" description="Disordered" evidence="1">
    <location>
        <begin position="570"/>
        <end position="611"/>
    </location>
</feature>
<feature type="compositionally biased region" description="Polar residues" evidence="1">
    <location>
        <begin position="580"/>
        <end position="593"/>
    </location>
</feature>
<name>A0A7S3DXF9_9STRA</name>
<accession>A0A7S3DXF9</accession>
<sequence length="911" mass="100903">MSALTAGFSYDDILQYLEQEFLPAVTNNSGSETVAATPLRQKTVGAATLTGLGKRRANETGGSTLAMVDENRDDIEKVLEELSSNVVPKLETMLLQPGGKVDINANSGGALLRALNDGMGSVLALTSSRQAKLSSLQAMLALTNRVVADMAETTLGEPAGEAMTLRLELALTICKVFRHLEKIPSTRNATEIQLDMYSNCFRWCLGYFCNMIRTPWLNSGLSSPRGNINLLQELYNVFEDYRLVGSIIYQSRPDGRKRNISPQDSSSVLDFFSLLASCGHAGLVSFLTDPEIAPMLNEILRAASNTGVPNQPDNFPPTMAGATNDASGTSDDSPFPQIRGYKPNSSGIGFMTGVAPRLSWEVDPKHENCIRVYRFLAVSVRAATETYSSSPKDKAVKKKFFDRALYCLNSNERSIEECLLQVSRATLVDTMGRPLRGREGHLGTQGLTAQVLREASAIFALLTEVCDGNEDIFYQHYGKLYDKLIAGARQVVLSTCCFLGAAGMSRELFQTMSDLEKGNGGSNDDSSTRRIGFSPVIGVFTSSGRSNTRHEAIQFSHFVSACSATVSDEERKVQMEFPPSSEQNTNESGTLTVGSRLEPKERTESSLEQNSRSAITSNFEISLEMEAGLCLFHAASMLWSTHPATMSFVEFSPEEMAAIQNDISWVHVRDIVSYRTGGSRNPGRALGEVLHVDTVNLCCYVRSIDEKENQQTITVPLHMMTGVEDRTKRQGTLIFAHAPETSSDLHRSRRELSIGHLILGMRWCHEYAFEEQQQGKSESPWVRMSAQVLSLLIAKEVSLHRENKTLQQVSVDEAKMFTYQLLDLFGSEEEFTSFSDPEYIGLMRREGRVNDLLPPRLLAAVRRNISDELEDAIKTILTIQESRKQAHHHHRNHYATATTALVDNRWQDQRA</sequence>
<organism evidence="2">
    <name type="scientific">Entomoneis paludosa</name>
    <dbReference type="NCBI Taxonomy" id="265537"/>
    <lineage>
        <taxon>Eukaryota</taxon>
        <taxon>Sar</taxon>
        <taxon>Stramenopiles</taxon>
        <taxon>Ochrophyta</taxon>
        <taxon>Bacillariophyta</taxon>
        <taxon>Bacillariophyceae</taxon>
        <taxon>Bacillariophycidae</taxon>
        <taxon>Entomoneidaceae</taxon>
        <taxon>Entomoneis</taxon>
    </lineage>
</organism>
<gene>
    <name evidence="2" type="ORF">APAL1065_LOCUS24610</name>
</gene>
<dbReference type="EMBL" id="HBHT01036632">
    <property type="protein sequence ID" value="CAD9989897.1"/>
    <property type="molecule type" value="Transcribed_RNA"/>
</dbReference>
<reference evidence="2" key="1">
    <citation type="submission" date="2021-01" db="EMBL/GenBank/DDBJ databases">
        <authorList>
            <person name="Corre E."/>
            <person name="Pelletier E."/>
            <person name="Niang G."/>
            <person name="Scheremetjew M."/>
            <person name="Finn R."/>
            <person name="Kale V."/>
            <person name="Holt S."/>
            <person name="Cochrane G."/>
            <person name="Meng A."/>
            <person name="Brown T."/>
            <person name="Cohen L."/>
        </authorList>
    </citation>
    <scope>NUCLEOTIDE SEQUENCE</scope>
    <source>
        <strain evidence="2">CCMP125</strain>
    </source>
</reference>